<dbReference type="AlphaFoldDB" id="A0A1H3IPT1"/>
<evidence type="ECO:0000313" key="2">
    <source>
        <dbReference type="EMBL" id="SDY29701.1"/>
    </source>
</evidence>
<dbReference type="Proteomes" id="UP000199079">
    <property type="component" value="Unassembled WGS sequence"/>
</dbReference>
<protein>
    <recommendedName>
        <fullName evidence="4">PEP-CTERM protein-sorting domain-containing protein</fullName>
    </recommendedName>
</protein>
<sequence>MASSLNLGDLPSWIMVLLIGLGIVWATSNGVLGSEYESWGRIMMIAAGGLGAFYFLTDVGRKL</sequence>
<dbReference type="EMBL" id="FNPC01000004">
    <property type="protein sequence ID" value="SDY29701.1"/>
    <property type="molecule type" value="Genomic_DNA"/>
</dbReference>
<keyword evidence="1" id="KW-1133">Transmembrane helix</keyword>
<keyword evidence="1" id="KW-0472">Membrane</keyword>
<feature type="transmembrane region" description="Helical" evidence="1">
    <location>
        <begin position="12"/>
        <end position="32"/>
    </location>
</feature>
<gene>
    <name evidence="2" type="ORF">SAMN05216564_104212</name>
</gene>
<evidence type="ECO:0008006" key="4">
    <source>
        <dbReference type="Google" id="ProtNLM"/>
    </source>
</evidence>
<organism evidence="2 3">
    <name type="scientific">Halopenitus persicus</name>
    <dbReference type="NCBI Taxonomy" id="1048396"/>
    <lineage>
        <taxon>Archaea</taxon>
        <taxon>Methanobacteriati</taxon>
        <taxon>Methanobacteriota</taxon>
        <taxon>Stenosarchaea group</taxon>
        <taxon>Halobacteria</taxon>
        <taxon>Halobacteriales</taxon>
        <taxon>Haloferacaceae</taxon>
        <taxon>Halopenitus</taxon>
    </lineage>
</organism>
<proteinExistence type="predicted"/>
<name>A0A1H3IPT1_9EURY</name>
<reference evidence="3" key="1">
    <citation type="submission" date="2016-10" db="EMBL/GenBank/DDBJ databases">
        <authorList>
            <person name="Varghese N."/>
            <person name="Submissions S."/>
        </authorList>
    </citation>
    <scope>NUCLEOTIDE SEQUENCE [LARGE SCALE GENOMIC DNA]</scope>
    <source>
        <strain evidence="3">DC30,IBRC 10041,KCTC 4046</strain>
    </source>
</reference>
<keyword evidence="1" id="KW-0812">Transmembrane</keyword>
<feature type="transmembrane region" description="Helical" evidence="1">
    <location>
        <begin position="38"/>
        <end position="57"/>
    </location>
</feature>
<accession>A0A1H3IPT1</accession>
<evidence type="ECO:0000256" key="1">
    <source>
        <dbReference type="SAM" id="Phobius"/>
    </source>
</evidence>
<keyword evidence="3" id="KW-1185">Reference proteome</keyword>
<dbReference type="RefSeq" id="WP_092732116.1">
    <property type="nucleotide sequence ID" value="NZ_FNPC01000004.1"/>
</dbReference>
<evidence type="ECO:0000313" key="3">
    <source>
        <dbReference type="Proteomes" id="UP000199079"/>
    </source>
</evidence>